<comment type="caution">
    <text evidence="2">The sequence shown here is derived from an EMBL/GenBank/DDBJ whole genome shotgun (WGS) entry which is preliminary data.</text>
</comment>
<evidence type="ECO:0000256" key="1">
    <source>
        <dbReference type="SAM" id="MobiDB-lite"/>
    </source>
</evidence>
<dbReference type="EMBL" id="AEXC02002663">
    <property type="protein sequence ID" value="KFH03515.1"/>
    <property type="molecule type" value="Genomic_DNA"/>
</dbReference>
<sequence>MEKNMTKRKENTSTGPEKKTKKRKKMPDIKNRKKVEDRGEKKSDMRWLSTRKEGGEADEARRKARAEKDERRSRKEKEEKNAQERKEERRTKTISEPFSGEQENDQKLN</sequence>
<reference evidence="2 3" key="1">
    <citation type="submission" date="2014-04" db="EMBL/GenBank/DDBJ databases">
        <authorList>
            <person name="Sibley D."/>
            <person name="Venepally P."/>
            <person name="Karamycheva S."/>
            <person name="Hadjithomas M."/>
            <person name="Khan A."/>
            <person name="Brunk B."/>
            <person name="Roos D."/>
            <person name="Caler E."/>
            <person name="Lorenzi H."/>
        </authorList>
    </citation>
    <scope>NUCLEOTIDE SEQUENCE [LARGE SCALE GENOMIC DNA]</scope>
    <source>
        <strain evidence="2 3">MAS</strain>
    </source>
</reference>
<gene>
    <name evidence="2" type="ORF">TGMAS_416820</name>
</gene>
<evidence type="ECO:0000313" key="2">
    <source>
        <dbReference type="EMBL" id="KFH03515.1"/>
    </source>
</evidence>
<proteinExistence type="predicted"/>
<dbReference type="Proteomes" id="UP000028821">
    <property type="component" value="Unassembled WGS sequence"/>
</dbReference>
<feature type="region of interest" description="Disordered" evidence="1">
    <location>
        <begin position="1"/>
        <end position="109"/>
    </location>
</feature>
<dbReference type="VEuPathDB" id="ToxoDB:TGMAS_416820"/>
<evidence type="ECO:0000313" key="3">
    <source>
        <dbReference type="Proteomes" id="UP000028821"/>
    </source>
</evidence>
<feature type="compositionally biased region" description="Basic and acidic residues" evidence="1">
    <location>
        <begin position="26"/>
        <end position="93"/>
    </location>
</feature>
<organism evidence="2 3">
    <name type="scientific">Toxoplasma gondii MAS</name>
    <dbReference type="NCBI Taxonomy" id="943118"/>
    <lineage>
        <taxon>Eukaryota</taxon>
        <taxon>Sar</taxon>
        <taxon>Alveolata</taxon>
        <taxon>Apicomplexa</taxon>
        <taxon>Conoidasida</taxon>
        <taxon>Coccidia</taxon>
        <taxon>Eucoccidiorida</taxon>
        <taxon>Eimeriorina</taxon>
        <taxon>Sarcocystidae</taxon>
        <taxon>Toxoplasma</taxon>
    </lineage>
</organism>
<name>A0A086PT33_TOXGO</name>
<dbReference type="AlphaFoldDB" id="A0A086PT33"/>
<protein>
    <submittedName>
        <fullName evidence="2">Uncharacterized protein</fullName>
    </submittedName>
</protein>
<feature type="compositionally biased region" description="Basic and acidic residues" evidence="1">
    <location>
        <begin position="1"/>
        <end position="11"/>
    </location>
</feature>
<accession>A0A086PT33</accession>